<comment type="catalytic activity">
    <reaction evidence="4">
        <text>glutathione + H2O = L-cysteinylglycine + L-glutamate</text>
        <dbReference type="Rhea" id="RHEA:28807"/>
        <dbReference type="ChEBI" id="CHEBI:15377"/>
        <dbReference type="ChEBI" id="CHEBI:29985"/>
        <dbReference type="ChEBI" id="CHEBI:57925"/>
        <dbReference type="ChEBI" id="CHEBI:61694"/>
        <dbReference type="EC" id="3.4.19.13"/>
    </reaction>
</comment>
<dbReference type="GeneID" id="108921959"/>
<keyword evidence="4" id="KW-0808">Transferase</keyword>
<keyword evidence="7" id="KW-1185">Reference proteome</keyword>
<protein>
    <recommendedName>
        <fullName evidence="4">Glutathione hydrolase</fullName>
        <ecNumber evidence="4">2.3.2.2</ecNumber>
        <ecNumber evidence="4">3.4.19.13</ecNumber>
    </recommendedName>
    <alternativeName>
        <fullName evidence="4">Gamma-glutamyltransferase</fullName>
    </alternativeName>
    <alternativeName>
        <fullName evidence="4">Gamma-glutamyltranspeptidase</fullName>
    </alternativeName>
</protein>
<keyword evidence="4" id="KW-0012">Acyltransferase</keyword>
<gene>
    <name evidence="6" type="primary">ggt5a</name>
</gene>
<dbReference type="PANTHER" id="PTHR11686">
    <property type="entry name" value="GAMMA GLUTAMYL TRANSPEPTIDASE"/>
    <property type="match status" value="1"/>
</dbReference>
<dbReference type="GO" id="GO:0002951">
    <property type="term" value="F:leukotriene-C(4) hydrolase"/>
    <property type="evidence" value="ECO:0007669"/>
    <property type="project" value="TreeGrafter"/>
</dbReference>
<dbReference type="GO" id="GO:0006751">
    <property type="term" value="P:glutathione catabolic process"/>
    <property type="evidence" value="ECO:0007669"/>
    <property type="project" value="UniProtKB-UniRule"/>
</dbReference>
<dbReference type="GO" id="GO:0036374">
    <property type="term" value="F:glutathione hydrolase activity"/>
    <property type="evidence" value="ECO:0007669"/>
    <property type="project" value="UniProtKB-UniRule"/>
</dbReference>
<dbReference type="RefSeq" id="XP_029115345.1">
    <property type="nucleotide sequence ID" value="XM_029259512.1"/>
</dbReference>
<dbReference type="FunFam" id="3.60.20.40:FF:000011">
    <property type="entry name" value="Gamma-glutamyltransferase 5a"/>
    <property type="match status" value="1"/>
</dbReference>
<dbReference type="Proteomes" id="UP000694397">
    <property type="component" value="Chromosome 17"/>
</dbReference>
<feature type="chain" id="PRO_5034658868" description="Glutathione hydrolase" evidence="5">
    <location>
        <begin position="26"/>
        <end position="557"/>
    </location>
</feature>
<evidence type="ECO:0000256" key="4">
    <source>
        <dbReference type="RuleBase" id="RU368068"/>
    </source>
</evidence>
<dbReference type="GeneTree" id="ENSGT00940000155794"/>
<comment type="subcellular location">
    <subcellularLocation>
        <location evidence="4">Membrane</location>
        <topology evidence="4">Single-pass type II membrane protein</topology>
    </subcellularLocation>
</comment>
<accession>A0A8C9TJ30</accession>
<reference evidence="6 7" key="1">
    <citation type="submission" date="2019-04" db="EMBL/GenBank/DDBJ databases">
        <authorList>
            <consortium name="Wellcome Sanger Institute Data Sharing"/>
        </authorList>
    </citation>
    <scope>NUCLEOTIDE SEQUENCE [LARGE SCALE GENOMIC DNA]</scope>
</reference>
<dbReference type="AlphaFoldDB" id="A0A8C9TJ30"/>
<dbReference type="Ensembl" id="ENSSFOT00015059842.1">
    <property type="protein sequence ID" value="ENSSFOP00015051661.1"/>
    <property type="gene ID" value="ENSSFOG00015005136.2"/>
</dbReference>
<dbReference type="EC" id="2.3.2.2" evidence="4"/>
<comment type="similarity">
    <text evidence="1">Belongs to the gamma-glutamyltransferase family.</text>
</comment>
<evidence type="ECO:0000256" key="2">
    <source>
        <dbReference type="PIRSR" id="PIRSR600101-1"/>
    </source>
</evidence>
<evidence type="ECO:0000256" key="3">
    <source>
        <dbReference type="PIRSR" id="PIRSR600101-2"/>
    </source>
</evidence>
<keyword evidence="5" id="KW-0732">Signal</keyword>
<dbReference type="Gene3D" id="3.60.20.40">
    <property type="match status" value="1"/>
</dbReference>
<dbReference type="InterPro" id="IPR043138">
    <property type="entry name" value="GGT_lsub"/>
</dbReference>
<feature type="binding site" evidence="3">
    <location>
        <position position="463"/>
    </location>
    <ligand>
        <name>L-glutamate</name>
        <dbReference type="ChEBI" id="CHEBI:29985"/>
    </ligand>
</feature>
<dbReference type="GO" id="GO:0103068">
    <property type="term" value="F:leukotriene C4 gamma-glutamyl transferase activity"/>
    <property type="evidence" value="ECO:0007669"/>
    <property type="project" value="UniProtKB-EC"/>
</dbReference>
<dbReference type="GO" id="GO:0005886">
    <property type="term" value="C:plasma membrane"/>
    <property type="evidence" value="ECO:0007669"/>
    <property type="project" value="TreeGrafter"/>
</dbReference>
<comment type="catalytic activity">
    <reaction evidence="4">
        <text>an N-terminal (5-L-glutamyl)-[peptide] + an alpha-amino acid = 5-L-glutamyl amino acid + an N-terminal L-alpha-aminoacyl-[peptide]</text>
        <dbReference type="Rhea" id="RHEA:23904"/>
        <dbReference type="Rhea" id="RHEA-COMP:9780"/>
        <dbReference type="Rhea" id="RHEA-COMP:9795"/>
        <dbReference type="ChEBI" id="CHEBI:77644"/>
        <dbReference type="ChEBI" id="CHEBI:78597"/>
        <dbReference type="ChEBI" id="CHEBI:78599"/>
        <dbReference type="ChEBI" id="CHEBI:78608"/>
        <dbReference type="EC" id="2.3.2.2"/>
    </reaction>
</comment>
<sequence>MASCRRTLCACGCAALLCALLLALALSLALRHALRCSDGTFAHGAVSADSGTCSKIGRDILQQGGSAVDGAIAALLCTSLLNPQSMGLGGGSIFTVREKSGKVTVINSRETVPKVFKADLLKDCPVDFQMGSGSRWIGVPGEIRGYERAHSLFGRLPWATLFQPIIKLAREGIALPTVLNRYLLLLRKLGETSPLRKLFSNENGTLLKEGDMLRFKQLADTLEVIANQGPDAFYRGKIARDLIQDVQDAGGTLSLEDLESYKVKVMDAWPVTLGDYDMYVPPPPAGGAVLSFVLNIMKGYDLDPSSVVGEQKTLMYHRYVEACKFANSRKRSIRDPAFSSDTEAFRMTKDELADSVRGKISSNKTHNSSHYSAGPSWDHMGTTHVSVLAEDGTAVSATSTINHIFGSKVYSPKTGVILNNQLLDFCGLADRILAGEQPPSSMAPVILHSATRQKTLVIGASGGSMITTGVASAIMNHLWFGKDLKEAISAPVVFVDSKNALKFEPDFDQDVVEALKALGHRVEKTKYFYNVVNAVTARGGCVGAVSDARKLGEAAGY</sequence>
<name>A0A8C9TJ30_SCLFO</name>
<reference evidence="6" key="2">
    <citation type="submission" date="2025-08" db="UniProtKB">
        <authorList>
            <consortium name="Ensembl"/>
        </authorList>
    </citation>
    <scope>IDENTIFICATION</scope>
</reference>
<feature type="binding site" evidence="3">
    <location>
        <begin position="440"/>
        <end position="441"/>
    </location>
    <ligand>
        <name>L-glutamate</name>
        <dbReference type="ChEBI" id="CHEBI:29985"/>
    </ligand>
</feature>
<evidence type="ECO:0000313" key="7">
    <source>
        <dbReference type="Proteomes" id="UP000694397"/>
    </source>
</evidence>
<dbReference type="SUPFAM" id="SSF56235">
    <property type="entry name" value="N-terminal nucleophile aminohydrolases (Ntn hydrolases)"/>
    <property type="match status" value="1"/>
</dbReference>
<dbReference type="UniPathway" id="UPA00204"/>
<dbReference type="FunFam" id="1.10.246.130:FF:000001">
    <property type="entry name" value="Gamma-glutamyltransferase 5 isoform 1"/>
    <property type="match status" value="1"/>
</dbReference>
<keyword evidence="4" id="KW-0378">Hydrolase</keyword>
<dbReference type="InterPro" id="IPR000101">
    <property type="entry name" value="GGT_peptidase"/>
</dbReference>
<evidence type="ECO:0000256" key="1">
    <source>
        <dbReference type="ARBA" id="ARBA00009381"/>
    </source>
</evidence>
<dbReference type="GO" id="GO:1901750">
    <property type="term" value="P:leukotriene D4 biosynthetic process"/>
    <property type="evidence" value="ECO:0007669"/>
    <property type="project" value="TreeGrafter"/>
</dbReference>
<comment type="catalytic activity">
    <reaction evidence="4">
        <text>an S-substituted glutathione + H2O = an S-substituted L-cysteinylglycine + L-glutamate</text>
        <dbReference type="Rhea" id="RHEA:59468"/>
        <dbReference type="ChEBI" id="CHEBI:15377"/>
        <dbReference type="ChEBI" id="CHEBI:29985"/>
        <dbReference type="ChEBI" id="CHEBI:90779"/>
        <dbReference type="ChEBI" id="CHEBI:143103"/>
        <dbReference type="EC" id="3.4.19.13"/>
    </reaction>
</comment>
<comment type="pathway">
    <text evidence="4">Sulfur metabolism; glutathione metabolism.</text>
</comment>
<dbReference type="GO" id="GO:0006954">
    <property type="term" value="P:inflammatory response"/>
    <property type="evidence" value="ECO:0007669"/>
    <property type="project" value="TreeGrafter"/>
</dbReference>
<dbReference type="OrthoDB" id="1081007at2759"/>
<dbReference type="InterPro" id="IPR043137">
    <property type="entry name" value="GGT_ssub_C"/>
</dbReference>
<dbReference type="PANTHER" id="PTHR11686:SF19">
    <property type="entry name" value="GLUTATHIONE HYDROLASE 5 PROENZYME"/>
    <property type="match status" value="1"/>
</dbReference>
<comment type="function">
    <text evidence="4">Cleaves the gamma-glutamyl peptide bond of glutathione and glutathione conjugates.</text>
</comment>
<proteinExistence type="inferred from homology"/>
<feature type="binding site" evidence="3">
    <location>
        <begin position="400"/>
        <end position="402"/>
    </location>
    <ligand>
        <name>L-glutamate</name>
        <dbReference type="ChEBI" id="CHEBI:29985"/>
    </ligand>
</feature>
<feature type="active site" description="Nucleophile" evidence="2">
    <location>
        <position position="382"/>
    </location>
</feature>
<dbReference type="InterPro" id="IPR029055">
    <property type="entry name" value="Ntn_hydrolases_N"/>
</dbReference>
<organism evidence="6 7">
    <name type="scientific">Scleropages formosus</name>
    <name type="common">Asian bonytongue</name>
    <name type="synonym">Osteoglossum formosum</name>
    <dbReference type="NCBI Taxonomy" id="113540"/>
    <lineage>
        <taxon>Eukaryota</taxon>
        <taxon>Metazoa</taxon>
        <taxon>Chordata</taxon>
        <taxon>Craniata</taxon>
        <taxon>Vertebrata</taxon>
        <taxon>Euteleostomi</taxon>
        <taxon>Actinopterygii</taxon>
        <taxon>Neopterygii</taxon>
        <taxon>Teleostei</taxon>
        <taxon>Osteoglossocephala</taxon>
        <taxon>Osteoglossomorpha</taxon>
        <taxon>Osteoglossiformes</taxon>
        <taxon>Osteoglossidae</taxon>
        <taxon>Scleropages</taxon>
    </lineage>
</organism>
<feature type="binding site" evidence="3">
    <location>
        <position position="109"/>
    </location>
    <ligand>
        <name>L-glutamate</name>
        <dbReference type="ChEBI" id="CHEBI:29985"/>
    </ligand>
</feature>
<feature type="binding site" evidence="3">
    <location>
        <position position="424"/>
    </location>
    <ligand>
        <name>L-glutamate</name>
        <dbReference type="ChEBI" id="CHEBI:29985"/>
    </ligand>
</feature>
<dbReference type="Pfam" id="PF01019">
    <property type="entry name" value="G_glu_transpept"/>
    <property type="match status" value="1"/>
</dbReference>
<feature type="signal peptide" evidence="5">
    <location>
        <begin position="1"/>
        <end position="25"/>
    </location>
</feature>
<evidence type="ECO:0000256" key="5">
    <source>
        <dbReference type="SAM" id="SignalP"/>
    </source>
</evidence>
<dbReference type="EC" id="3.4.19.13" evidence="4"/>
<evidence type="ECO:0000313" key="6">
    <source>
        <dbReference type="Ensembl" id="ENSSFOP00015051661.1"/>
    </source>
</evidence>
<dbReference type="PRINTS" id="PR01210">
    <property type="entry name" value="GGTRANSPTASE"/>
</dbReference>
<dbReference type="Gene3D" id="1.10.246.130">
    <property type="match status" value="1"/>
</dbReference>
<reference evidence="6" key="3">
    <citation type="submission" date="2025-09" db="UniProtKB">
        <authorList>
            <consortium name="Ensembl"/>
        </authorList>
    </citation>
    <scope>IDENTIFICATION</scope>
</reference>